<evidence type="ECO:0000256" key="6">
    <source>
        <dbReference type="ARBA" id="ARBA00022932"/>
    </source>
</evidence>
<evidence type="ECO:0000259" key="9">
    <source>
        <dbReference type="Pfam" id="PF06144"/>
    </source>
</evidence>
<protein>
    <recommendedName>
        <fullName evidence="2">DNA polymerase III subunit delta</fullName>
        <ecNumber evidence="1">2.7.7.7</ecNumber>
    </recommendedName>
</protein>
<dbReference type="PANTHER" id="PTHR34388:SF1">
    <property type="entry name" value="DNA POLYMERASE III SUBUNIT DELTA"/>
    <property type="match status" value="1"/>
</dbReference>
<evidence type="ECO:0000313" key="11">
    <source>
        <dbReference type="Proteomes" id="UP000216442"/>
    </source>
</evidence>
<dbReference type="RefSeq" id="WP_095495698.1">
    <property type="nucleotide sequence ID" value="NZ_NPKJ01000068.1"/>
</dbReference>
<dbReference type="SUPFAM" id="SSF52540">
    <property type="entry name" value="P-loop containing nucleoside triphosphate hydrolases"/>
    <property type="match status" value="1"/>
</dbReference>
<dbReference type="EMBL" id="NPKJ01000068">
    <property type="protein sequence ID" value="PAQ06173.1"/>
    <property type="molecule type" value="Genomic_DNA"/>
</dbReference>
<dbReference type="PANTHER" id="PTHR34388">
    <property type="entry name" value="DNA POLYMERASE III SUBUNIT DELTA"/>
    <property type="match status" value="1"/>
</dbReference>
<keyword evidence="4" id="KW-0548">Nucleotidyltransferase</keyword>
<dbReference type="Proteomes" id="UP000216442">
    <property type="component" value="Unassembled WGS sequence"/>
</dbReference>
<dbReference type="OrthoDB" id="9804983at2"/>
<dbReference type="Gene3D" id="3.40.50.300">
    <property type="entry name" value="P-loop containing nucleotide triphosphate hydrolases"/>
    <property type="match status" value="1"/>
</dbReference>
<comment type="caution">
    <text evidence="10">The sequence shown here is derived from an EMBL/GenBank/DDBJ whole genome shotgun (WGS) entry which is preliminary data.</text>
</comment>
<organism evidence="10 11">
    <name type="scientific">Mesorhizobium temperatum</name>
    <dbReference type="NCBI Taxonomy" id="241416"/>
    <lineage>
        <taxon>Bacteria</taxon>
        <taxon>Pseudomonadati</taxon>
        <taxon>Pseudomonadota</taxon>
        <taxon>Alphaproteobacteria</taxon>
        <taxon>Hyphomicrobiales</taxon>
        <taxon>Phyllobacteriaceae</taxon>
        <taxon>Mesorhizobium</taxon>
    </lineage>
</organism>
<dbReference type="InterPro" id="IPR008921">
    <property type="entry name" value="DNA_pol3_clamp-load_cplx_C"/>
</dbReference>
<dbReference type="NCBIfam" id="TIGR01128">
    <property type="entry name" value="holA"/>
    <property type="match status" value="1"/>
</dbReference>
<dbReference type="Gene3D" id="1.20.272.10">
    <property type="match status" value="1"/>
</dbReference>
<keyword evidence="6" id="KW-0239">DNA-directed DNA polymerase</keyword>
<name>A0A271LDK5_9HYPH</name>
<keyword evidence="3" id="KW-0808">Transferase</keyword>
<accession>A0A271LDK5</accession>
<dbReference type="GO" id="GO:0003887">
    <property type="term" value="F:DNA-directed DNA polymerase activity"/>
    <property type="evidence" value="ECO:0007669"/>
    <property type="project" value="UniProtKB-KW"/>
</dbReference>
<keyword evidence="5" id="KW-0235">DNA replication</keyword>
<gene>
    <name evidence="10" type="ORF">CIT26_28835</name>
</gene>
<keyword evidence="11" id="KW-1185">Reference proteome</keyword>
<evidence type="ECO:0000256" key="1">
    <source>
        <dbReference type="ARBA" id="ARBA00012417"/>
    </source>
</evidence>
<dbReference type="InterPro" id="IPR005790">
    <property type="entry name" value="DNA_polIII_delta"/>
</dbReference>
<dbReference type="InterPro" id="IPR010372">
    <property type="entry name" value="DNA_pol3_delta_N"/>
</dbReference>
<evidence type="ECO:0000313" key="10">
    <source>
        <dbReference type="EMBL" id="PAQ06173.1"/>
    </source>
</evidence>
<evidence type="ECO:0000256" key="3">
    <source>
        <dbReference type="ARBA" id="ARBA00022679"/>
    </source>
</evidence>
<evidence type="ECO:0000256" key="5">
    <source>
        <dbReference type="ARBA" id="ARBA00022705"/>
    </source>
</evidence>
<dbReference type="GO" id="GO:0006261">
    <property type="term" value="P:DNA-templated DNA replication"/>
    <property type="evidence" value="ECO:0007669"/>
    <property type="project" value="TreeGrafter"/>
</dbReference>
<sequence>MAQKKGYEVDSWLARPDPRISIVLLYGPDRGLVAERAKAFAGKTGLPLDDPFSVVRLDGSEVDRDEGRLLDEARTVPMFSERRLLWVRNASGQKALADDVKALTSEPARDAIILIEAGDLKKGVGLRSIVEAADIAMALPCYADEARDIDTVIDDELRKAGMSMTLEARQALRRNLGGDRLASRGEIEKLVLYAHGQAEIGLDDVKATSGDVSGRSFDDAVDALLEGKVSDFDIAFTRHCQSGGQAFLVLSSAMRQLQAIQAMRGLMDTGGRNAAAVVAAARPPVFFSRRKLVEKALERWNSEALGRALTRLQTAVLQTRRRPDLSVALARQALLGIAVESARLLRGNGL</sequence>
<comment type="similarity">
    <text evidence="7">Belongs to the DNA polymerase HolA subunit family.</text>
</comment>
<dbReference type="Pfam" id="PF06144">
    <property type="entry name" value="DNA_pol3_delta"/>
    <property type="match status" value="1"/>
</dbReference>
<evidence type="ECO:0000256" key="7">
    <source>
        <dbReference type="ARBA" id="ARBA00034754"/>
    </source>
</evidence>
<feature type="domain" description="DNA polymerase III delta N-terminal" evidence="9">
    <location>
        <begin position="24"/>
        <end position="118"/>
    </location>
</feature>
<dbReference type="GO" id="GO:0003677">
    <property type="term" value="F:DNA binding"/>
    <property type="evidence" value="ECO:0007669"/>
    <property type="project" value="InterPro"/>
</dbReference>
<dbReference type="Gene3D" id="1.10.8.60">
    <property type="match status" value="1"/>
</dbReference>
<dbReference type="InterPro" id="IPR027417">
    <property type="entry name" value="P-loop_NTPase"/>
</dbReference>
<comment type="catalytic activity">
    <reaction evidence="8">
        <text>DNA(n) + a 2'-deoxyribonucleoside 5'-triphosphate = DNA(n+1) + diphosphate</text>
        <dbReference type="Rhea" id="RHEA:22508"/>
        <dbReference type="Rhea" id="RHEA-COMP:17339"/>
        <dbReference type="Rhea" id="RHEA-COMP:17340"/>
        <dbReference type="ChEBI" id="CHEBI:33019"/>
        <dbReference type="ChEBI" id="CHEBI:61560"/>
        <dbReference type="ChEBI" id="CHEBI:173112"/>
        <dbReference type="EC" id="2.7.7.7"/>
    </reaction>
</comment>
<dbReference type="SUPFAM" id="SSF48019">
    <property type="entry name" value="post-AAA+ oligomerization domain-like"/>
    <property type="match status" value="1"/>
</dbReference>
<proteinExistence type="inferred from homology"/>
<evidence type="ECO:0000256" key="8">
    <source>
        <dbReference type="ARBA" id="ARBA00049244"/>
    </source>
</evidence>
<dbReference type="GO" id="GO:0009360">
    <property type="term" value="C:DNA polymerase III complex"/>
    <property type="evidence" value="ECO:0007669"/>
    <property type="project" value="InterPro"/>
</dbReference>
<reference evidence="10 11" key="1">
    <citation type="submission" date="2017-08" db="EMBL/GenBank/DDBJ databases">
        <title>Mesorhizobium wenxinae sp. nov., a novel rhizobial species isolated from root nodules of chickpea (Cicer arietinum L.).</title>
        <authorList>
            <person name="Zhang J."/>
        </authorList>
    </citation>
    <scope>NUCLEOTIDE SEQUENCE [LARGE SCALE GENOMIC DNA]</scope>
    <source>
        <strain evidence="10 11">SDW018</strain>
    </source>
</reference>
<evidence type="ECO:0000256" key="4">
    <source>
        <dbReference type="ARBA" id="ARBA00022695"/>
    </source>
</evidence>
<evidence type="ECO:0000256" key="2">
    <source>
        <dbReference type="ARBA" id="ARBA00017703"/>
    </source>
</evidence>
<dbReference type="AlphaFoldDB" id="A0A271LDK5"/>
<dbReference type="EC" id="2.7.7.7" evidence="1"/>